<comment type="caution">
    <text evidence="3">The sequence shown here is derived from an EMBL/GenBank/DDBJ whole genome shotgun (WGS) entry which is preliminary data.</text>
</comment>
<sequence>MQGLSAPLGVLAKIMMVPDWLLSKRTNYDGNL</sequence>
<keyword evidence="4" id="KW-1185">Reference proteome</keyword>
<organism evidence="3 4">
    <name type="scientific">Bartonella quintana JK 68</name>
    <dbReference type="NCBI Taxonomy" id="1134503"/>
    <lineage>
        <taxon>Bacteria</taxon>
        <taxon>Pseudomonadati</taxon>
        <taxon>Pseudomonadota</taxon>
        <taxon>Alphaproteobacteria</taxon>
        <taxon>Hyphomicrobiales</taxon>
        <taxon>Bartonellaceae</taxon>
        <taxon>Bartonella</taxon>
    </lineage>
</organism>
<evidence type="ECO:0000313" key="4">
    <source>
        <dbReference type="Proteomes" id="UP000027143"/>
    </source>
</evidence>
<accession>A0ABR4STQ7</accession>
<gene>
    <name evidence="3" type="ORF">O7U_00638</name>
    <name evidence="1" type="ORF">O7U_00950</name>
    <name evidence="2" type="ORF">O7U_01036</name>
</gene>
<dbReference type="EMBL" id="AHPD01000011">
    <property type="protein sequence ID" value="KEC65386.1"/>
    <property type="molecule type" value="Genomic_DNA"/>
</dbReference>
<evidence type="ECO:0000313" key="1">
    <source>
        <dbReference type="EMBL" id="KEC65300.1"/>
    </source>
</evidence>
<dbReference type="Proteomes" id="UP000027143">
    <property type="component" value="Unassembled WGS sequence"/>
</dbReference>
<reference evidence="3 4" key="1">
    <citation type="submission" date="2012-04" db="EMBL/GenBank/DDBJ databases">
        <title>The Genome Sequence of Bartonella quintana JK 68.</title>
        <authorList>
            <consortium name="The Broad Institute Genome Sequencing Platform"/>
            <consortium name="The Broad Institute Genome Sequencing Center for Infectious Disease"/>
            <person name="Feldgarden M."/>
            <person name="Kirby J."/>
            <person name="Kosoy M."/>
            <person name="Birtles R."/>
            <person name="Probert W.S."/>
            <person name="Chiaraviglio L."/>
            <person name="Walker B."/>
            <person name="Young S.K."/>
            <person name="Zeng Q."/>
            <person name="Gargeya S."/>
            <person name="Fitzgerald M."/>
            <person name="Haas B."/>
            <person name="Abouelleil A."/>
            <person name="Alvarado L."/>
            <person name="Arachchi H.M."/>
            <person name="Berlin A.M."/>
            <person name="Chapman S.B."/>
            <person name="Goldberg J."/>
            <person name="Griggs A."/>
            <person name="Gujja S."/>
            <person name="Hansen M."/>
            <person name="Howarth C."/>
            <person name="Imamovic A."/>
            <person name="Larimer J."/>
            <person name="McCowen C."/>
            <person name="Montmayeur A."/>
            <person name="Murphy C."/>
            <person name="Neiman D."/>
            <person name="Pearson M."/>
            <person name="Priest M."/>
            <person name="Roberts A."/>
            <person name="Saif S."/>
            <person name="Shea T."/>
            <person name="Sisk P."/>
            <person name="Sykes S."/>
            <person name="Wortman J."/>
            <person name="Nusbaum C."/>
            <person name="Birren B."/>
        </authorList>
    </citation>
    <scope>NUCLEOTIDE SEQUENCE [LARGE SCALE GENOMIC DNA]</scope>
    <source>
        <strain evidence="3 4">JK 68</strain>
    </source>
</reference>
<proteinExistence type="predicted"/>
<evidence type="ECO:0000313" key="3">
    <source>
        <dbReference type="EMBL" id="KEC66107.1"/>
    </source>
</evidence>
<dbReference type="EMBL" id="AHPD01000007">
    <property type="protein sequence ID" value="KEC66107.1"/>
    <property type="molecule type" value="Genomic_DNA"/>
</dbReference>
<evidence type="ECO:0000313" key="2">
    <source>
        <dbReference type="EMBL" id="KEC65386.1"/>
    </source>
</evidence>
<name>A0ABR4STQ7_BARQI</name>
<protein>
    <submittedName>
        <fullName evidence="3">Uncharacterized protein</fullName>
    </submittedName>
</protein>
<dbReference type="EMBL" id="AHPD01000011">
    <property type="protein sequence ID" value="KEC65300.1"/>
    <property type="molecule type" value="Genomic_DNA"/>
</dbReference>